<evidence type="ECO:0000313" key="2">
    <source>
        <dbReference type="Proteomes" id="UP000544331"/>
    </source>
</evidence>
<keyword evidence="2" id="KW-1185">Reference proteome</keyword>
<name>A0A8H5YLV2_9HYPO</name>
<reference evidence="1 2" key="1">
    <citation type="submission" date="2020-05" db="EMBL/GenBank/DDBJ databases">
        <title>Identification and distribution of gene clusters putatively required for synthesis of sphingolipid metabolism inhibitors in phylogenetically diverse species of the filamentous fungus Fusarium.</title>
        <authorList>
            <person name="Kim H.-S."/>
            <person name="Busman M."/>
            <person name="Brown D.W."/>
            <person name="Divon H."/>
            <person name="Uhlig S."/>
            <person name="Proctor R.H."/>
        </authorList>
    </citation>
    <scope>NUCLEOTIDE SEQUENCE [LARGE SCALE GENOMIC DNA]</scope>
    <source>
        <strain evidence="1 2">NRRL 66235</strain>
    </source>
</reference>
<organism evidence="1 2">
    <name type="scientific">Fusarium mundagurra</name>
    <dbReference type="NCBI Taxonomy" id="1567541"/>
    <lineage>
        <taxon>Eukaryota</taxon>
        <taxon>Fungi</taxon>
        <taxon>Dikarya</taxon>
        <taxon>Ascomycota</taxon>
        <taxon>Pezizomycotina</taxon>
        <taxon>Sordariomycetes</taxon>
        <taxon>Hypocreomycetidae</taxon>
        <taxon>Hypocreales</taxon>
        <taxon>Nectriaceae</taxon>
        <taxon>Fusarium</taxon>
        <taxon>Fusarium fujikuroi species complex</taxon>
    </lineage>
</organism>
<gene>
    <name evidence="1" type="ORF">FMUND_7087</name>
</gene>
<dbReference type="Proteomes" id="UP000544331">
    <property type="component" value="Unassembled WGS sequence"/>
</dbReference>
<sequence>MGAADLLSGWTIDHIFLNHWPISPNLGNLKELVEEVLEAFSKKTAYARHQLFPILKTSLQDSDSCIYRLGCWRLFIADNAKHIGEFRTMNNGHDWLSFEEVAGILSDELGESIAFDGSYEGFMEFWGPRMGKKADRLWNFFKVEEANEEQWALNNFVERILGRKPTTVRGWIVEHKDGLLNAEH</sequence>
<dbReference type="AlphaFoldDB" id="A0A8H5YLV2"/>
<evidence type="ECO:0000313" key="1">
    <source>
        <dbReference type="EMBL" id="KAF5714993.1"/>
    </source>
</evidence>
<dbReference type="EMBL" id="JAAOAN010000233">
    <property type="protein sequence ID" value="KAF5714993.1"/>
    <property type="molecule type" value="Genomic_DNA"/>
</dbReference>
<comment type="caution">
    <text evidence="1">The sequence shown here is derived from an EMBL/GenBank/DDBJ whole genome shotgun (WGS) entry which is preliminary data.</text>
</comment>
<accession>A0A8H5YLV2</accession>
<proteinExistence type="predicted"/>
<protein>
    <submittedName>
        <fullName evidence="1">Uncharacterized protein</fullName>
    </submittedName>
</protein>
<dbReference type="OrthoDB" id="419598at2759"/>